<dbReference type="FunCoup" id="A0A0D0EBR5">
    <property type="interactions" value="622"/>
</dbReference>
<evidence type="ECO:0000313" key="4">
    <source>
        <dbReference type="EMBL" id="KIK98080.1"/>
    </source>
</evidence>
<evidence type="ECO:0000256" key="2">
    <source>
        <dbReference type="ARBA" id="ARBA00022737"/>
    </source>
</evidence>
<sequence>MELHDKVTLGTRLCAPPGHLGTVEYVGHVTGTHGLWYGVEWDEPSRGRHDGMKEGRRYFHCRVPNAGSFIRPSASLCFGKSFLTALTTKYVEAERGSATLEKVILGSSNGAIEVEAVGLDKIRRNLGALERLREVSLDNELVTTGNPGKILDTCPNIRGLDLSANLLSTWHTISNITAELPRLERLALNRNRFLPLESELPTSAFLHLCELQLNGTLITWEEFRRIANFMTSLRSVELGYNRLKSLSAKSPWTIALQSLNLDGNLLDDWTQIAISLSECTTLQRLILSSNGIRTISPLNSESSPLRGIKSLALSRNELGEWRDIDTLYKWCPNLESLSMGSNPLTEDTGLARHARQFIVAKIPSLLVLDSAAVSARERTDCELFYLSFVSKNVPGGDDEKTQEHPRWNTLCNKHGRPAESSDRNGNEDKLSKSLIDIVVQRCTTTPTTQFDPGDTVGPPIRIKVLSTMKMAVFRSKLIKSLKVPRGRNRETVQVWLPMHDGYVSLDNNEHSLEWYGIEDGSHVFVYTQE</sequence>
<keyword evidence="2" id="KW-0677">Repeat</keyword>
<dbReference type="Gene3D" id="3.80.10.10">
    <property type="entry name" value="Ribonuclease Inhibitor"/>
    <property type="match status" value="2"/>
</dbReference>
<dbReference type="SMART" id="SM01052">
    <property type="entry name" value="CAP_GLY"/>
    <property type="match status" value="1"/>
</dbReference>
<reference evidence="5" key="2">
    <citation type="submission" date="2015-01" db="EMBL/GenBank/DDBJ databases">
        <title>Evolutionary Origins and Diversification of the Mycorrhizal Mutualists.</title>
        <authorList>
            <consortium name="DOE Joint Genome Institute"/>
            <consortium name="Mycorrhizal Genomics Consortium"/>
            <person name="Kohler A."/>
            <person name="Kuo A."/>
            <person name="Nagy L.G."/>
            <person name="Floudas D."/>
            <person name="Copeland A."/>
            <person name="Barry K.W."/>
            <person name="Cichocki N."/>
            <person name="Veneault-Fourrey C."/>
            <person name="LaButti K."/>
            <person name="Lindquist E.A."/>
            <person name="Lipzen A."/>
            <person name="Lundell T."/>
            <person name="Morin E."/>
            <person name="Murat C."/>
            <person name="Riley R."/>
            <person name="Ohm R."/>
            <person name="Sun H."/>
            <person name="Tunlid A."/>
            <person name="Henrissat B."/>
            <person name="Grigoriev I.V."/>
            <person name="Hibbett D.S."/>
            <person name="Martin F."/>
        </authorList>
    </citation>
    <scope>NUCLEOTIDE SEQUENCE [LARGE SCALE GENOMIC DNA]</scope>
    <source>
        <strain evidence="5">Ve08.2h10</strain>
    </source>
</reference>
<dbReference type="InterPro" id="IPR032675">
    <property type="entry name" value="LRR_dom_sf"/>
</dbReference>
<dbReference type="PANTHER" id="PTHR45973">
    <property type="entry name" value="PROTEIN PHOSPHATASE 1 REGULATORY SUBUNIT SDS22-RELATED"/>
    <property type="match status" value="1"/>
</dbReference>
<dbReference type="PROSITE" id="PS50245">
    <property type="entry name" value="CAP_GLY_2"/>
    <property type="match status" value="1"/>
</dbReference>
<dbReference type="PROSITE" id="PS51450">
    <property type="entry name" value="LRR"/>
    <property type="match status" value="1"/>
</dbReference>
<dbReference type="STRING" id="930991.A0A0D0EBR5"/>
<dbReference type="OrthoDB" id="5273213at2759"/>
<name>A0A0D0EBR5_9AGAM</name>
<dbReference type="InParanoid" id="A0A0D0EBR5"/>
<dbReference type="SUPFAM" id="SSF74924">
    <property type="entry name" value="Cap-Gly domain"/>
    <property type="match status" value="1"/>
</dbReference>
<dbReference type="AlphaFoldDB" id="A0A0D0EBR5"/>
<dbReference type="PANTHER" id="PTHR45973:SF35">
    <property type="entry name" value="LEUCINE-RICH REPEAT-CONTAINING PROTEIN 43"/>
    <property type="match status" value="1"/>
</dbReference>
<dbReference type="SUPFAM" id="SSF52047">
    <property type="entry name" value="RNI-like"/>
    <property type="match status" value="1"/>
</dbReference>
<organism evidence="4 5">
    <name type="scientific">Paxillus rubicundulus Ve08.2h10</name>
    <dbReference type="NCBI Taxonomy" id="930991"/>
    <lineage>
        <taxon>Eukaryota</taxon>
        <taxon>Fungi</taxon>
        <taxon>Dikarya</taxon>
        <taxon>Basidiomycota</taxon>
        <taxon>Agaricomycotina</taxon>
        <taxon>Agaricomycetes</taxon>
        <taxon>Agaricomycetidae</taxon>
        <taxon>Boletales</taxon>
        <taxon>Paxilineae</taxon>
        <taxon>Paxillaceae</taxon>
        <taxon>Paxillus</taxon>
    </lineage>
</organism>
<dbReference type="InterPro" id="IPR001611">
    <property type="entry name" value="Leu-rich_rpt"/>
</dbReference>
<feature type="domain" description="CAP-Gly" evidence="3">
    <location>
        <begin position="27"/>
        <end position="71"/>
    </location>
</feature>
<dbReference type="InterPro" id="IPR050576">
    <property type="entry name" value="Cilia_flagella_integrity"/>
</dbReference>
<dbReference type="InterPro" id="IPR036859">
    <property type="entry name" value="CAP-Gly_dom_sf"/>
</dbReference>
<dbReference type="EMBL" id="KN824907">
    <property type="protein sequence ID" value="KIK98080.1"/>
    <property type="molecule type" value="Genomic_DNA"/>
</dbReference>
<keyword evidence="5" id="KW-1185">Reference proteome</keyword>
<dbReference type="Pfam" id="PF01302">
    <property type="entry name" value="CAP_GLY"/>
    <property type="match status" value="1"/>
</dbReference>
<evidence type="ECO:0000259" key="3">
    <source>
        <dbReference type="PROSITE" id="PS50245"/>
    </source>
</evidence>
<dbReference type="InterPro" id="IPR000938">
    <property type="entry name" value="CAP-Gly_domain"/>
</dbReference>
<proteinExistence type="predicted"/>
<accession>A0A0D0EBR5</accession>
<reference evidence="4 5" key="1">
    <citation type="submission" date="2014-04" db="EMBL/GenBank/DDBJ databases">
        <authorList>
            <consortium name="DOE Joint Genome Institute"/>
            <person name="Kuo A."/>
            <person name="Kohler A."/>
            <person name="Jargeat P."/>
            <person name="Nagy L.G."/>
            <person name="Floudas D."/>
            <person name="Copeland A."/>
            <person name="Barry K.W."/>
            <person name="Cichocki N."/>
            <person name="Veneault-Fourrey C."/>
            <person name="LaButti K."/>
            <person name="Lindquist E.A."/>
            <person name="Lipzen A."/>
            <person name="Lundell T."/>
            <person name="Morin E."/>
            <person name="Murat C."/>
            <person name="Sun H."/>
            <person name="Tunlid A."/>
            <person name="Henrissat B."/>
            <person name="Grigoriev I.V."/>
            <person name="Hibbett D.S."/>
            <person name="Martin F."/>
            <person name="Nordberg H.P."/>
            <person name="Cantor M.N."/>
            <person name="Hua S.X."/>
        </authorList>
    </citation>
    <scope>NUCLEOTIDE SEQUENCE [LARGE SCALE GENOMIC DNA]</scope>
    <source>
        <strain evidence="4 5">Ve08.2h10</strain>
    </source>
</reference>
<dbReference type="Proteomes" id="UP000054538">
    <property type="component" value="Unassembled WGS sequence"/>
</dbReference>
<evidence type="ECO:0000313" key="5">
    <source>
        <dbReference type="Proteomes" id="UP000054538"/>
    </source>
</evidence>
<protein>
    <recommendedName>
        <fullName evidence="3">CAP-Gly domain-containing protein</fullName>
    </recommendedName>
</protein>
<gene>
    <name evidence="4" type="ORF">PAXRUDRAFT_824262</name>
</gene>
<dbReference type="Gene3D" id="2.30.30.190">
    <property type="entry name" value="CAP Gly-rich-like domain"/>
    <property type="match status" value="1"/>
</dbReference>
<keyword evidence="1" id="KW-0433">Leucine-rich repeat</keyword>
<evidence type="ECO:0000256" key="1">
    <source>
        <dbReference type="ARBA" id="ARBA00022614"/>
    </source>
</evidence>
<dbReference type="HOGENOM" id="CLU_017716_5_1_1"/>